<dbReference type="AlphaFoldDB" id="A0A0G4NWF7"/>
<organism evidence="2 3">
    <name type="scientific">Penicillium camemberti (strain FM 013)</name>
    <dbReference type="NCBI Taxonomy" id="1429867"/>
    <lineage>
        <taxon>Eukaryota</taxon>
        <taxon>Fungi</taxon>
        <taxon>Dikarya</taxon>
        <taxon>Ascomycota</taxon>
        <taxon>Pezizomycotina</taxon>
        <taxon>Eurotiomycetes</taxon>
        <taxon>Eurotiomycetidae</taxon>
        <taxon>Eurotiales</taxon>
        <taxon>Aspergillaceae</taxon>
        <taxon>Penicillium</taxon>
    </lineage>
</organism>
<dbReference type="EMBL" id="HG793135">
    <property type="protein sequence ID" value="CRL18386.1"/>
    <property type="molecule type" value="Genomic_DNA"/>
</dbReference>
<evidence type="ECO:0000256" key="1">
    <source>
        <dbReference type="SAM" id="MobiDB-lite"/>
    </source>
</evidence>
<feature type="region of interest" description="Disordered" evidence="1">
    <location>
        <begin position="395"/>
        <end position="420"/>
    </location>
</feature>
<reference evidence="2 3" key="1">
    <citation type="journal article" date="2014" name="Nat. Commun.">
        <title>Multiple recent horizontal transfers of a large genomic region in cheese making fungi.</title>
        <authorList>
            <person name="Cheeseman K."/>
            <person name="Ropars J."/>
            <person name="Renault P."/>
            <person name="Dupont J."/>
            <person name="Gouzy J."/>
            <person name="Branca A."/>
            <person name="Abraham A.L."/>
            <person name="Ceppi M."/>
            <person name="Conseiller E."/>
            <person name="Debuchy R."/>
            <person name="Malagnac F."/>
            <person name="Goarin A."/>
            <person name="Silar P."/>
            <person name="Lacoste S."/>
            <person name="Sallet E."/>
            <person name="Bensimon A."/>
            <person name="Giraud T."/>
            <person name="Brygoo Y."/>
        </authorList>
    </citation>
    <scope>NUCLEOTIDE SEQUENCE [LARGE SCALE GENOMIC DNA]</scope>
    <source>
        <strain evidence="3">FM 013</strain>
    </source>
</reference>
<evidence type="ECO:0000313" key="3">
    <source>
        <dbReference type="Proteomes" id="UP000053732"/>
    </source>
</evidence>
<proteinExistence type="predicted"/>
<gene>
    <name evidence="2" type="ORF">PCAMFM013_S002g000256</name>
</gene>
<protein>
    <submittedName>
        <fullName evidence="2">Str. FM013</fullName>
    </submittedName>
</protein>
<name>A0A0G4NWF7_PENC3</name>
<dbReference type="Proteomes" id="UP000053732">
    <property type="component" value="Unassembled WGS sequence"/>
</dbReference>
<feature type="compositionally biased region" description="Basic and acidic residues" evidence="1">
    <location>
        <begin position="182"/>
        <end position="194"/>
    </location>
</feature>
<keyword evidence="3" id="KW-1185">Reference proteome</keyword>
<feature type="compositionally biased region" description="Polar residues" evidence="1">
    <location>
        <begin position="195"/>
        <end position="221"/>
    </location>
</feature>
<evidence type="ECO:0000313" key="2">
    <source>
        <dbReference type="EMBL" id="CRL18386.1"/>
    </source>
</evidence>
<sequence>MPVSTRYASAKPTLYKRPSKADQQQGIYTVDLAQNYAKQFNAAGNFIEPPQQVALSDASYLQPYLWQLTHKPKGKSLPYRGFRFGQVVGPIKRLSTLEESNTVLVIDHDSPEKTKFGVDLRYSPSDLVITYGESTVVLTALTNLTAFHPKGGPNGNQVMDKPGNVVEDTWDAAKAAPYSRANKPDDEKRNEKQSDNPAETASPTQGPTGANQPNTTTSSTHIPVPTLNAEVVPPTANTERGVHERHEQQNEQHTIDLTNPGVPTGWQSPTTTVRDMFRGFDDDITTECDDIDGISQSAWVWRKFDGELQGPERRQIIRMYIDATDARREYEARMALAEARVRSRRDGALKHVLRRLLDSVRLPAVDEVREGLDFNDRSFGTKAPPHFMYLPGRGRPAPRGVGRCDQQADGLRQPTAGPLV</sequence>
<accession>A0A0G4NWF7</accession>
<feature type="compositionally biased region" description="Basic and acidic residues" evidence="1">
    <location>
        <begin position="240"/>
        <end position="254"/>
    </location>
</feature>
<feature type="region of interest" description="Disordered" evidence="1">
    <location>
        <begin position="175"/>
        <end position="265"/>
    </location>
</feature>